<accession>A0A0B6YYF2</accession>
<protein>
    <submittedName>
        <fullName evidence="1">Uncharacterized protein</fullName>
    </submittedName>
</protein>
<feature type="non-terminal residue" evidence="1">
    <location>
        <position position="102"/>
    </location>
</feature>
<organism evidence="1">
    <name type="scientific">Arion vulgaris</name>
    <dbReference type="NCBI Taxonomy" id="1028688"/>
    <lineage>
        <taxon>Eukaryota</taxon>
        <taxon>Metazoa</taxon>
        <taxon>Spiralia</taxon>
        <taxon>Lophotrochozoa</taxon>
        <taxon>Mollusca</taxon>
        <taxon>Gastropoda</taxon>
        <taxon>Heterobranchia</taxon>
        <taxon>Euthyneura</taxon>
        <taxon>Panpulmonata</taxon>
        <taxon>Eupulmonata</taxon>
        <taxon>Stylommatophora</taxon>
        <taxon>Helicina</taxon>
        <taxon>Arionoidea</taxon>
        <taxon>Arionidae</taxon>
        <taxon>Arion</taxon>
    </lineage>
</organism>
<proteinExistence type="predicted"/>
<reference evidence="1" key="1">
    <citation type="submission" date="2014-12" db="EMBL/GenBank/DDBJ databases">
        <title>Insight into the proteome of Arion vulgaris.</title>
        <authorList>
            <person name="Aradska J."/>
            <person name="Bulat T."/>
            <person name="Smidak R."/>
            <person name="Sarate P."/>
            <person name="Gangsoo J."/>
            <person name="Sialana F."/>
            <person name="Bilban M."/>
            <person name="Lubec G."/>
        </authorList>
    </citation>
    <scope>NUCLEOTIDE SEQUENCE</scope>
    <source>
        <tissue evidence="1">Skin</tissue>
    </source>
</reference>
<sequence length="102" mass="12234">VPLSAKSILYHAVKDFGSEFILNHDWSFCWKLFSVSADPIRGYNWRWPYVDIFFYDQNETHIWDIAPQYTNNFVYLKNTVFPLKRRPFMDLLLLAPFNPRAV</sequence>
<gene>
    <name evidence="1" type="primary">ORF40295</name>
</gene>
<evidence type="ECO:0000313" key="1">
    <source>
        <dbReference type="EMBL" id="CEK60751.1"/>
    </source>
</evidence>
<dbReference type="AlphaFoldDB" id="A0A0B6YYF2"/>
<name>A0A0B6YYF2_9EUPU</name>
<dbReference type="EMBL" id="HACG01013886">
    <property type="protein sequence ID" value="CEK60751.1"/>
    <property type="molecule type" value="Transcribed_RNA"/>
</dbReference>
<feature type="non-terminal residue" evidence="1">
    <location>
        <position position="1"/>
    </location>
</feature>